<evidence type="ECO:0000313" key="2">
    <source>
        <dbReference type="Proteomes" id="UP001163321"/>
    </source>
</evidence>
<protein>
    <submittedName>
        <fullName evidence="1">Uncharacterized protein</fullName>
    </submittedName>
</protein>
<sequence length="365" mass="42240">MEMKHEDLAGTGVPVSPDVNAMTTLARMAEMMATQQHEMAQLLQHQRVVLDKLSSGRSTVEKRVEGISMPTYRGRGQAAAWFTFNQDQLTTFNELADALQAEFIPPDLQERLRAELFRLKQANCNGLEDYVSRFRAIICQVEDMSQIDQITCFVHGPVTRTREEVSYRRCFTVSNAISVALEVERSHTQPWMTRRDDRRMNLAEPVEIENVHMRQPSRKDCRLKNLCFRYKKPGHRMNDCYVKSSRVRSKDGPRRVVNSVRIRTPSLDESTMDESMSFRSYKMNMEQLKSQVSTEQENRLIRKKVLINGRERIALIDCGANHNLIRPGIVDDPGTENVASVESFDGHIRRNMRLCASTLRWRWMV</sequence>
<keyword evidence="2" id="KW-1185">Reference proteome</keyword>
<organism evidence="1 2">
    <name type="scientific">Peronosclerospora sorghi</name>
    <dbReference type="NCBI Taxonomy" id="230839"/>
    <lineage>
        <taxon>Eukaryota</taxon>
        <taxon>Sar</taxon>
        <taxon>Stramenopiles</taxon>
        <taxon>Oomycota</taxon>
        <taxon>Peronosporomycetes</taxon>
        <taxon>Peronosporales</taxon>
        <taxon>Peronosporaceae</taxon>
        <taxon>Peronosclerospora</taxon>
    </lineage>
</organism>
<proteinExistence type="predicted"/>
<dbReference type="EMBL" id="CM047587">
    <property type="protein sequence ID" value="KAI9908663.1"/>
    <property type="molecule type" value="Genomic_DNA"/>
</dbReference>
<gene>
    <name evidence="1" type="ORF">PsorP6_002994</name>
</gene>
<name>A0ACC0VQ92_9STRA</name>
<reference evidence="1 2" key="1">
    <citation type="journal article" date="2022" name="bioRxiv">
        <title>The genome of the oomycete Peronosclerospora sorghi, a cosmopolitan pathogen of maize and sorghum, is inflated with dispersed pseudogenes.</title>
        <authorList>
            <person name="Fletcher K."/>
            <person name="Martin F."/>
            <person name="Isakeit T."/>
            <person name="Cavanaugh K."/>
            <person name="Magill C."/>
            <person name="Michelmore R."/>
        </authorList>
    </citation>
    <scope>NUCLEOTIDE SEQUENCE [LARGE SCALE GENOMIC DNA]</scope>
    <source>
        <strain evidence="1">P6</strain>
    </source>
</reference>
<comment type="caution">
    <text evidence="1">The sequence shown here is derived from an EMBL/GenBank/DDBJ whole genome shotgun (WGS) entry which is preliminary data.</text>
</comment>
<dbReference type="Proteomes" id="UP001163321">
    <property type="component" value="Chromosome 8"/>
</dbReference>
<accession>A0ACC0VQ92</accession>
<evidence type="ECO:0000313" key="1">
    <source>
        <dbReference type="EMBL" id="KAI9908663.1"/>
    </source>
</evidence>